<dbReference type="GO" id="GO:0005975">
    <property type="term" value="P:carbohydrate metabolic process"/>
    <property type="evidence" value="ECO:0007669"/>
    <property type="project" value="InterPro"/>
</dbReference>
<protein>
    <recommendedName>
        <fullName evidence="3">beta-N-acetylhexosaminidase</fullName>
        <ecNumber evidence="3">3.2.1.52</ecNumber>
    </recommendedName>
</protein>
<evidence type="ECO:0000313" key="8">
    <source>
        <dbReference type="Proteomes" id="UP000475117"/>
    </source>
</evidence>
<dbReference type="AlphaFoldDB" id="A0A6B3L2U5"/>
<proteinExistence type="inferred from homology"/>
<dbReference type="PANTHER" id="PTHR30480">
    <property type="entry name" value="BETA-HEXOSAMINIDASE-RELATED"/>
    <property type="match status" value="1"/>
</dbReference>
<dbReference type="InterPro" id="IPR050226">
    <property type="entry name" value="NagZ_Beta-hexosaminidase"/>
</dbReference>
<dbReference type="SUPFAM" id="SSF51445">
    <property type="entry name" value="(Trans)glycosidases"/>
    <property type="match status" value="1"/>
</dbReference>
<dbReference type="GO" id="GO:0004563">
    <property type="term" value="F:beta-N-acetylhexosaminidase activity"/>
    <property type="evidence" value="ECO:0007669"/>
    <property type="project" value="UniProtKB-EC"/>
</dbReference>
<comment type="similarity">
    <text evidence="2">Belongs to the glycosyl hydrolase 3 family.</text>
</comment>
<dbReference type="RefSeq" id="WP_164362258.1">
    <property type="nucleotide sequence ID" value="NZ_CP066776.1"/>
</dbReference>
<evidence type="ECO:0000256" key="3">
    <source>
        <dbReference type="ARBA" id="ARBA00012663"/>
    </source>
</evidence>
<dbReference type="InterPro" id="IPR001764">
    <property type="entry name" value="Glyco_hydro_3_N"/>
</dbReference>
<dbReference type="EMBL" id="CP066776">
    <property type="protein sequence ID" value="QQL44287.1"/>
    <property type="molecule type" value="Genomic_DNA"/>
</dbReference>
<comment type="catalytic activity">
    <reaction evidence="1">
        <text>Hydrolysis of terminal non-reducing N-acetyl-D-hexosamine residues in N-acetyl-beta-D-hexosaminides.</text>
        <dbReference type="EC" id="3.2.1.52"/>
    </reaction>
</comment>
<dbReference type="EC" id="3.2.1.52" evidence="3"/>
<evidence type="ECO:0000256" key="5">
    <source>
        <dbReference type="ARBA" id="ARBA00023295"/>
    </source>
</evidence>
<feature type="domain" description="Glycoside hydrolase family 3 N-terminal" evidence="6">
    <location>
        <begin position="17"/>
        <end position="320"/>
    </location>
</feature>
<dbReference type="InterPro" id="IPR036962">
    <property type="entry name" value="Glyco_hydro_3_N_sf"/>
</dbReference>
<keyword evidence="4 7" id="KW-0378">Hydrolase</keyword>
<evidence type="ECO:0000313" key="7">
    <source>
        <dbReference type="EMBL" id="QQL44287.1"/>
    </source>
</evidence>
<dbReference type="GO" id="GO:0009254">
    <property type="term" value="P:peptidoglycan turnover"/>
    <property type="evidence" value="ECO:0007669"/>
    <property type="project" value="TreeGrafter"/>
</dbReference>
<dbReference type="PANTHER" id="PTHR30480:SF13">
    <property type="entry name" value="BETA-HEXOSAMINIDASE"/>
    <property type="match status" value="1"/>
</dbReference>
<reference evidence="7 8" key="1">
    <citation type="submission" date="2020-12" db="EMBL/GenBank/DDBJ databases">
        <title>Sulforoseuscoccus oceanibium gen. nov., sp. nov., a representative of the phylum Verrucomicrobia with special cytoplasmic membrane, and proposal of Sulforoseuscoccusaceae fam. nov.</title>
        <authorList>
            <person name="Xi F."/>
        </authorList>
    </citation>
    <scope>NUCLEOTIDE SEQUENCE [LARGE SCALE GENOMIC DNA]</scope>
    <source>
        <strain evidence="7 8">T37</strain>
    </source>
</reference>
<keyword evidence="5" id="KW-0326">Glycosidase</keyword>
<dbReference type="Proteomes" id="UP000475117">
    <property type="component" value="Chromosome"/>
</dbReference>
<name>A0A6B3L2U5_9BACT</name>
<dbReference type="KEGG" id="soa:G3M56_010340"/>
<accession>A0A6B3L2U5</accession>
<evidence type="ECO:0000256" key="1">
    <source>
        <dbReference type="ARBA" id="ARBA00001231"/>
    </source>
</evidence>
<keyword evidence="8" id="KW-1185">Reference proteome</keyword>
<dbReference type="Gene3D" id="3.20.20.300">
    <property type="entry name" value="Glycoside hydrolase, family 3, N-terminal domain"/>
    <property type="match status" value="1"/>
</dbReference>
<evidence type="ECO:0000256" key="4">
    <source>
        <dbReference type="ARBA" id="ARBA00022801"/>
    </source>
</evidence>
<sequence length="374" mass="40883">MNPAHLGQFLILGIPGTTIDAPLREWLKSINPGGYILFGRNIESPRQVHELITDLRSINPVEEPIIGIDEEGGRVSRLRPILDHPLPSPGEIAANHTFRNQSFANLGLITAEVLKFFGFTMNFAPVLDRSLGSDTQDGVLRQRCFGTTSMDIISRAGLFLNKLERAGIHGCGKHFPTYTGAGVDPHHQLPTINGDVNALLAGEMAPFAAMLPDLRAVMTAHAWFKDLDPQSPGLPASLSQNVITQLLRNQLSYDGLVMTDDLDMAGAQANCSVPEAAAQALAAGTDMLLVCHKLENVPAIIDAIGKLPHHVLQDAASRIEQHRRQIKPVIAAFNETELARLNKQILKFRIQVFGSEERALDYNYDAPANNVESY</sequence>
<gene>
    <name evidence="7" type="ORF">G3M56_010340</name>
</gene>
<dbReference type="InterPro" id="IPR019800">
    <property type="entry name" value="Glyco_hydro_3_AS"/>
</dbReference>
<dbReference type="InterPro" id="IPR017853">
    <property type="entry name" value="GH"/>
</dbReference>
<evidence type="ECO:0000259" key="6">
    <source>
        <dbReference type="Pfam" id="PF00933"/>
    </source>
</evidence>
<dbReference type="PROSITE" id="PS00775">
    <property type="entry name" value="GLYCOSYL_HYDROL_F3"/>
    <property type="match status" value="1"/>
</dbReference>
<evidence type="ECO:0000256" key="2">
    <source>
        <dbReference type="ARBA" id="ARBA00005336"/>
    </source>
</evidence>
<dbReference type="Pfam" id="PF00933">
    <property type="entry name" value="Glyco_hydro_3"/>
    <property type="match status" value="1"/>
</dbReference>
<organism evidence="7 8">
    <name type="scientific">Sulfuriroseicoccus oceanibius</name>
    <dbReference type="NCBI Taxonomy" id="2707525"/>
    <lineage>
        <taxon>Bacteria</taxon>
        <taxon>Pseudomonadati</taxon>
        <taxon>Verrucomicrobiota</taxon>
        <taxon>Verrucomicrobiia</taxon>
        <taxon>Verrucomicrobiales</taxon>
        <taxon>Verrucomicrobiaceae</taxon>
        <taxon>Sulfuriroseicoccus</taxon>
    </lineage>
</organism>